<dbReference type="PANTHER" id="PTHR43825:SF1">
    <property type="entry name" value="TRANSKETOLASE-LIKE PYRIMIDINE-BINDING DOMAIN-CONTAINING PROTEIN"/>
    <property type="match status" value="1"/>
</dbReference>
<dbReference type="PANTHER" id="PTHR43825">
    <property type="entry name" value="PYRUVATE DEHYDROGENASE E1 COMPONENT"/>
    <property type="match status" value="1"/>
</dbReference>
<dbReference type="Gene3D" id="3.40.50.970">
    <property type="match status" value="1"/>
</dbReference>
<name>A0A7Y9DWC2_9PSEU</name>
<comment type="caution">
    <text evidence="2">The sequence shown here is derived from an EMBL/GenBank/DDBJ whole genome shotgun (WGS) entry which is preliminary data.</text>
</comment>
<dbReference type="InterPro" id="IPR051157">
    <property type="entry name" value="PDH/Transketolase"/>
</dbReference>
<dbReference type="GO" id="GO:0000287">
    <property type="term" value="F:magnesium ion binding"/>
    <property type="evidence" value="ECO:0007669"/>
    <property type="project" value="UniProtKB-ARBA"/>
</dbReference>
<proteinExistence type="predicted"/>
<evidence type="ECO:0000259" key="1">
    <source>
        <dbReference type="SMART" id="SM00861"/>
    </source>
</evidence>
<dbReference type="SUPFAM" id="SSF52518">
    <property type="entry name" value="Thiamin diphosphate-binding fold (THDP-binding)"/>
    <property type="match status" value="1"/>
</dbReference>
<gene>
    <name evidence="2" type="ORF">BJ983_002747</name>
</gene>
<keyword evidence="2" id="KW-0808">Transferase</keyword>
<dbReference type="CDD" id="cd07033">
    <property type="entry name" value="TPP_PYR_DXS_TK_like"/>
    <property type="match status" value="1"/>
</dbReference>
<dbReference type="SMART" id="SM00861">
    <property type="entry name" value="Transket_pyr"/>
    <property type="match status" value="1"/>
</dbReference>
<dbReference type="Pfam" id="PF02779">
    <property type="entry name" value="Transket_pyr"/>
    <property type="match status" value="1"/>
</dbReference>
<dbReference type="Gene3D" id="3.40.50.920">
    <property type="match status" value="1"/>
</dbReference>
<accession>A0A7Y9DWC2</accession>
<keyword evidence="3" id="KW-1185">Reference proteome</keyword>
<evidence type="ECO:0000313" key="2">
    <source>
        <dbReference type="EMBL" id="NYD36645.1"/>
    </source>
</evidence>
<evidence type="ECO:0000313" key="3">
    <source>
        <dbReference type="Proteomes" id="UP000535890"/>
    </source>
</evidence>
<dbReference type="Proteomes" id="UP000535890">
    <property type="component" value="Unassembled WGS sequence"/>
</dbReference>
<feature type="domain" description="Transketolase-like pyrimidine-binding" evidence="1">
    <location>
        <begin position="8"/>
        <end position="175"/>
    </location>
</feature>
<reference evidence="2 3" key="1">
    <citation type="submission" date="2020-07" db="EMBL/GenBank/DDBJ databases">
        <title>Sequencing the genomes of 1000 actinobacteria strains.</title>
        <authorList>
            <person name="Klenk H.-P."/>
        </authorList>
    </citation>
    <scope>NUCLEOTIDE SEQUENCE [LARGE SCALE GENOMIC DNA]</scope>
    <source>
        <strain evidence="2 3">DSM 45772</strain>
    </source>
</reference>
<dbReference type="EMBL" id="JACCBN010000001">
    <property type="protein sequence ID" value="NYD36645.1"/>
    <property type="molecule type" value="Genomic_DNA"/>
</dbReference>
<organism evidence="2 3">
    <name type="scientific">Actinomycetospora corticicola</name>
    <dbReference type="NCBI Taxonomy" id="663602"/>
    <lineage>
        <taxon>Bacteria</taxon>
        <taxon>Bacillati</taxon>
        <taxon>Actinomycetota</taxon>
        <taxon>Actinomycetes</taxon>
        <taxon>Pseudonocardiales</taxon>
        <taxon>Pseudonocardiaceae</taxon>
        <taxon>Actinomycetospora</taxon>
    </lineage>
</organism>
<sequence length="284" mass="30418">MTTSLTTTTMREAFLHATADAIDTDDRTVLVLADISAGADPVPDLARRRPGRVVNVGIREQLMIGVAGGLALTGLRPVVHSYAPFLVERPYESLKLDLGHQDVGAVLVSIGASYDQPGIGRTHEAPEDVAVVDTLPGWTVHVPGHPDEADRLVREAIAGDGPVYVRLSSEVNAAPHHGTGLQTVREGSPDDVVVAVGPTLDRVLAAARFRDATVLYTSTVRPFDAAGLRAVVGEVPTVTMVEPYLEGTSARVLDEALSDRPHRLVMIGYPREESHRYGDHELPL</sequence>
<dbReference type="InterPro" id="IPR009014">
    <property type="entry name" value="Transketo_C/PFOR_II"/>
</dbReference>
<dbReference type="AlphaFoldDB" id="A0A7Y9DWC2"/>
<dbReference type="InterPro" id="IPR029061">
    <property type="entry name" value="THDP-binding"/>
</dbReference>
<dbReference type="GO" id="GO:0004802">
    <property type="term" value="F:transketolase activity"/>
    <property type="evidence" value="ECO:0007669"/>
    <property type="project" value="UniProtKB-EC"/>
</dbReference>
<dbReference type="SUPFAM" id="SSF52922">
    <property type="entry name" value="TK C-terminal domain-like"/>
    <property type="match status" value="1"/>
</dbReference>
<dbReference type="EC" id="2.2.1.1" evidence="2"/>
<dbReference type="InterPro" id="IPR005475">
    <property type="entry name" value="Transketolase-like_Pyr-bd"/>
</dbReference>
<protein>
    <submittedName>
        <fullName evidence="2">Transketolase</fullName>
        <ecNumber evidence="2">2.2.1.1</ecNumber>
    </submittedName>
</protein>